<gene>
    <name evidence="1" type="ORF">G6N76_05505</name>
</gene>
<keyword evidence="2" id="KW-1185">Reference proteome</keyword>
<sequence length="331" mass="37513">MSIQAMNKRTCWCGSTDHHEFSAEYVRCAVCGTLISCVGLSDDELKVADDDSDFYGKKYWLEHQNQDLGFPSIFQRAKLDLTDRNLHWLKTLLRYKAPPSKVLELGCSHGSFVALLRQAGYDASGMEMSPWVVEFAQETFDIPMLVGPVENIELEAGTFDVVALMDVLEHLPDPVGTMSHALRLLKPDGILLIQTPQARDEMVYSALVETKAPFLEQFKSDEHLYLFTQSSATALFERLGASFVQFEPAIFHQYDMFFVVSRQPIQMIPEADAEKSIETPKGRFVQALLDQDKRIKSLDEHVKIIDADRAARLEQIHTLTAMVHDLQAKRK</sequence>
<dbReference type="EMBL" id="JAAKZH010000002">
    <property type="protein sequence ID" value="NGO63122.1"/>
    <property type="molecule type" value="Genomic_DNA"/>
</dbReference>
<dbReference type="CDD" id="cd02440">
    <property type="entry name" value="AdoMet_MTases"/>
    <property type="match status" value="1"/>
</dbReference>
<comment type="caution">
    <text evidence="1">The sequence shown here is derived from an EMBL/GenBank/DDBJ whole genome shotgun (WGS) entry which is preliminary data.</text>
</comment>
<dbReference type="GO" id="GO:0008168">
    <property type="term" value="F:methyltransferase activity"/>
    <property type="evidence" value="ECO:0007669"/>
    <property type="project" value="UniProtKB-KW"/>
</dbReference>
<dbReference type="RefSeq" id="WP_163904644.1">
    <property type="nucleotide sequence ID" value="NZ_CP048427.1"/>
</dbReference>
<dbReference type="Pfam" id="PF13489">
    <property type="entry name" value="Methyltransf_23"/>
    <property type="match status" value="1"/>
</dbReference>
<dbReference type="Gene3D" id="3.40.50.150">
    <property type="entry name" value="Vaccinia Virus protein VP39"/>
    <property type="match status" value="1"/>
</dbReference>
<keyword evidence="1" id="KW-0489">Methyltransferase</keyword>
<dbReference type="InterPro" id="IPR029063">
    <property type="entry name" value="SAM-dependent_MTases_sf"/>
</dbReference>
<proteinExistence type="predicted"/>
<name>A0A6M1RPB1_9HYPH</name>
<dbReference type="PANTHER" id="PTHR43861">
    <property type="entry name" value="TRANS-ACONITATE 2-METHYLTRANSFERASE-RELATED"/>
    <property type="match status" value="1"/>
</dbReference>
<keyword evidence="1" id="KW-0808">Transferase</keyword>
<dbReference type="SUPFAM" id="SSF53335">
    <property type="entry name" value="S-adenosyl-L-methionine-dependent methyltransferases"/>
    <property type="match status" value="1"/>
</dbReference>
<reference evidence="1 2" key="1">
    <citation type="submission" date="2020-02" db="EMBL/GenBank/DDBJ databases">
        <title>Genome sequence of the type strain CCBAU10050 of Rhizobium daejeonense.</title>
        <authorList>
            <person name="Gao J."/>
            <person name="Sun J."/>
        </authorList>
    </citation>
    <scope>NUCLEOTIDE SEQUENCE [LARGE SCALE GENOMIC DNA]</scope>
    <source>
        <strain evidence="1 2">CCBAU10050</strain>
    </source>
</reference>
<accession>A0A6M1RPB1</accession>
<evidence type="ECO:0000313" key="2">
    <source>
        <dbReference type="Proteomes" id="UP000477849"/>
    </source>
</evidence>
<dbReference type="GO" id="GO:0032259">
    <property type="term" value="P:methylation"/>
    <property type="evidence" value="ECO:0007669"/>
    <property type="project" value="UniProtKB-KW"/>
</dbReference>
<dbReference type="Proteomes" id="UP000477849">
    <property type="component" value="Unassembled WGS sequence"/>
</dbReference>
<evidence type="ECO:0000313" key="1">
    <source>
        <dbReference type="EMBL" id="NGO63122.1"/>
    </source>
</evidence>
<organism evidence="1 2">
    <name type="scientific">Rhizobium daejeonense</name>
    <dbReference type="NCBI Taxonomy" id="240521"/>
    <lineage>
        <taxon>Bacteria</taxon>
        <taxon>Pseudomonadati</taxon>
        <taxon>Pseudomonadota</taxon>
        <taxon>Alphaproteobacteria</taxon>
        <taxon>Hyphomicrobiales</taxon>
        <taxon>Rhizobiaceae</taxon>
        <taxon>Rhizobium/Agrobacterium group</taxon>
        <taxon>Rhizobium</taxon>
    </lineage>
</organism>
<dbReference type="AlphaFoldDB" id="A0A6M1RPB1"/>
<protein>
    <submittedName>
        <fullName evidence="1">Class I SAM-dependent methyltransferase</fullName>
    </submittedName>
</protein>